<keyword evidence="4" id="KW-0378">Hydrolase</keyword>
<feature type="transmembrane region" description="Helical" evidence="2">
    <location>
        <begin position="163"/>
        <end position="187"/>
    </location>
</feature>
<keyword evidence="2" id="KW-0472">Membrane</keyword>
<evidence type="ECO:0000259" key="3">
    <source>
        <dbReference type="Pfam" id="PF02517"/>
    </source>
</evidence>
<proteinExistence type="predicted"/>
<evidence type="ECO:0000256" key="2">
    <source>
        <dbReference type="SAM" id="Phobius"/>
    </source>
</evidence>
<evidence type="ECO:0000256" key="1">
    <source>
        <dbReference type="SAM" id="MobiDB-lite"/>
    </source>
</evidence>
<dbReference type="EMBL" id="JBITMB010000001">
    <property type="protein sequence ID" value="MFI7438756.1"/>
    <property type="molecule type" value="Genomic_DNA"/>
</dbReference>
<feature type="transmembrane region" description="Helical" evidence="2">
    <location>
        <begin position="121"/>
        <end position="142"/>
    </location>
</feature>
<comment type="caution">
    <text evidence="4">The sequence shown here is derived from an EMBL/GenBank/DDBJ whole genome shotgun (WGS) entry which is preliminary data.</text>
</comment>
<dbReference type="PANTHER" id="PTHR35797">
    <property type="entry name" value="PROTEASE-RELATED"/>
    <property type="match status" value="1"/>
</dbReference>
<evidence type="ECO:0000313" key="5">
    <source>
        <dbReference type="Proteomes" id="UP001612928"/>
    </source>
</evidence>
<feature type="region of interest" description="Disordered" evidence="1">
    <location>
        <begin position="286"/>
        <end position="309"/>
    </location>
</feature>
<accession>A0ABW7ZW52</accession>
<reference evidence="4 5" key="1">
    <citation type="submission" date="2024-10" db="EMBL/GenBank/DDBJ databases">
        <title>The Natural Products Discovery Center: Release of the First 8490 Sequenced Strains for Exploring Actinobacteria Biosynthetic Diversity.</title>
        <authorList>
            <person name="Kalkreuter E."/>
            <person name="Kautsar S.A."/>
            <person name="Yang D."/>
            <person name="Bader C.D."/>
            <person name="Teijaro C.N."/>
            <person name="Fluegel L."/>
            <person name="Davis C.M."/>
            <person name="Simpson J.R."/>
            <person name="Lauterbach L."/>
            <person name="Steele A.D."/>
            <person name="Gui C."/>
            <person name="Meng S."/>
            <person name="Li G."/>
            <person name="Viehrig K."/>
            <person name="Ye F."/>
            <person name="Su P."/>
            <person name="Kiefer A.F."/>
            <person name="Nichols A."/>
            <person name="Cepeda A.J."/>
            <person name="Yan W."/>
            <person name="Fan B."/>
            <person name="Jiang Y."/>
            <person name="Adhikari A."/>
            <person name="Zheng C.-J."/>
            <person name="Schuster L."/>
            <person name="Cowan T.M."/>
            <person name="Smanski M.J."/>
            <person name="Chevrette M.G."/>
            <person name="De Carvalho L.P.S."/>
            <person name="Shen B."/>
        </authorList>
    </citation>
    <scope>NUCLEOTIDE SEQUENCE [LARGE SCALE GENOMIC DNA]</scope>
    <source>
        <strain evidence="4 5">NPDC049503</strain>
    </source>
</reference>
<evidence type="ECO:0000313" key="4">
    <source>
        <dbReference type="EMBL" id="MFI7438756.1"/>
    </source>
</evidence>
<dbReference type="RefSeq" id="WP_397018290.1">
    <property type="nucleotide sequence ID" value="NZ_JBITMB010000001.1"/>
</dbReference>
<feature type="domain" description="CAAX prenyl protease 2/Lysostaphin resistance protein A-like" evidence="3">
    <location>
        <begin position="128"/>
        <end position="232"/>
    </location>
</feature>
<feature type="transmembrane region" description="Helical" evidence="2">
    <location>
        <begin position="243"/>
        <end position="263"/>
    </location>
</feature>
<name>A0ABW7ZW52_9ACTN</name>
<dbReference type="EC" id="3.4.-.-" evidence="4"/>
<keyword evidence="2" id="KW-0812">Transmembrane</keyword>
<protein>
    <submittedName>
        <fullName evidence="4">CPBP family intramembrane glutamic endopeptidase</fullName>
        <ecNumber evidence="4">3.4.-.-</ecNumber>
    </submittedName>
</protein>
<dbReference type="PANTHER" id="PTHR35797:SF1">
    <property type="entry name" value="PROTEASE"/>
    <property type="match status" value="1"/>
</dbReference>
<keyword evidence="5" id="KW-1185">Reference proteome</keyword>
<dbReference type="Proteomes" id="UP001612928">
    <property type="component" value="Unassembled WGS sequence"/>
</dbReference>
<keyword evidence="2" id="KW-1133">Transmembrane helix</keyword>
<gene>
    <name evidence="4" type="ORF">ACIBP5_02175</name>
</gene>
<dbReference type="InterPro" id="IPR003675">
    <property type="entry name" value="Rce1/LyrA-like_dom"/>
</dbReference>
<sequence length="309" mass="32303">MIARFAALVRRRPVVSFFALAYLLSWGWWVPIGVAGGVVRGGDPWPTHMPGLLGPLLAAVAVTAVTGGRAAVGAYLRRLCRWRAGRRATLMAFSPLAMLAAGLVAILLIGQDVPPWPEYFVISGLPSSVLPMLAGLIVLNGFGEEGGWRGFAQEHLQRRHGPVRAALITALAWAGWHAPLFVILASFRGFDPLVLPGFFLGMAAGAFVLAQVYNTAGGGVAAAACWHVTYNLASATAAASGTLAAITTTVVMVWAAILLVMAYRAARRRAASPLLGGRSIRPDDVDDVFPVPRGQPPDAVPGGLGKGGG</sequence>
<feature type="transmembrane region" description="Helical" evidence="2">
    <location>
        <begin position="88"/>
        <end position="109"/>
    </location>
</feature>
<dbReference type="GO" id="GO:0016787">
    <property type="term" value="F:hydrolase activity"/>
    <property type="evidence" value="ECO:0007669"/>
    <property type="project" value="UniProtKB-KW"/>
</dbReference>
<organism evidence="4 5">
    <name type="scientific">Nonomuraea indica</name>
    <dbReference type="NCBI Taxonomy" id="1581193"/>
    <lineage>
        <taxon>Bacteria</taxon>
        <taxon>Bacillati</taxon>
        <taxon>Actinomycetota</taxon>
        <taxon>Actinomycetes</taxon>
        <taxon>Streptosporangiales</taxon>
        <taxon>Streptosporangiaceae</taxon>
        <taxon>Nonomuraea</taxon>
    </lineage>
</organism>
<feature type="transmembrane region" description="Helical" evidence="2">
    <location>
        <begin position="12"/>
        <end position="32"/>
    </location>
</feature>
<feature type="transmembrane region" description="Helical" evidence="2">
    <location>
        <begin position="52"/>
        <end position="76"/>
    </location>
</feature>
<dbReference type="InterPro" id="IPR042150">
    <property type="entry name" value="MmRce1-like"/>
</dbReference>
<feature type="transmembrane region" description="Helical" evidence="2">
    <location>
        <begin position="193"/>
        <end position="213"/>
    </location>
</feature>
<dbReference type="Pfam" id="PF02517">
    <property type="entry name" value="Rce1-like"/>
    <property type="match status" value="1"/>
</dbReference>